<protein>
    <submittedName>
        <fullName evidence="2">Uncharacterized protein</fullName>
    </submittedName>
</protein>
<dbReference type="EMBL" id="JOKZ01000098">
    <property type="protein sequence ID" value="KKP03786.1"/>
    <property type="molecule type" value="Genomic_DNA"/>
</dbReference>
<proteinExistence type="predicted"/>
<reference evidence="3" key="1">
    <citation type="journal article" date="2015" name="Genome Announc.">
        <title>Draft whole-genome sequence of the biocontrol agent Trichoderma harzianum T6776.</title>
        <authorList>
            <person name="Baroncelli R."/>
            <person name="Piaggeschi G."/>
            <person name="Fiorini L."/>
            <person name="Bertolini E."/>
            <person name="Zapparata A."/>
            <person name="Pe M.E."/>
            <person name="Sarrocco S."/>
            <person name="Vannacci G."/>
        </authorList>
    </citation>
    <scope>NUCLEOTIDE SEQUENCE [LARGE SCALE GENOMIC DNA]</scope>
    <source>
        <strain evidence="3">T6776</strain>
    </source>
</reference>
<sequence length="146" mass="16044">MKLQIANLCRFFKANGATVDAVVKYNVQPFIDDITAIANDPTAKEYSIAAYNYTDSTRTLKMDELQDWTQKAQDHITQVAAKKRAEIMDKMGVRIKNIEATTKMLQSAPAVEGAIEEGTQAATQADEDETTHNAAASPLKGFSMNI</sequence>
<dbReference type="OrthoDB" id="4899228at2759"/>
<gene>
    <name evidence="2" type="ORF">THAR02_04116</name>
</gene>
<evidence type="ECO:0000256" key="1">
    <source>
        <dbReference type="SAM" id="MobiDB-lite"/>
    </source>
</evidence>
<accession>A0A0F9XFC0</accession>
<evidence type="ECO:0000313" key="2">
    <source>
        <dbReference type="EMBL" id="KKP03786.1"/>
    </source>
</evidence>
<evidence type="ECO:0000313" key="3">
    <source>
        <dbReference type="Proteomes" id="UP000034112"/>
    </source>
</evidence>
<dbReference type="AlphaFoldDB" id="A0A0F9XFC0"/>
<organism evidence="2 3">
    <name type="scientific">Trichoderma harzianum</name>
    <name type="common">Hypocrea lixii</name>
    <dbReference type="NCBI Taxonomy" id="5544"/>
    <lineage>
        <taxon>Eukaryota</taxon>
        <taxon>Fungi</taxon>
        <taxon>Dikarya</taxon>
        <taxon>Ascomycota</taxon>
        <taxon>Pezizomycotina</taxon>
        <taxon>Sordariomycetes</taxon>
        <taxon>Hypocreomycetidae</taxon>
        <taxon>Hypocreales</taxon>
        <taxon>Hypocreaceae</taxon>
        <taxon>Trichoderma</taxon>
    </lineage>
</organism>
<comment type="caution">
    <text evidence="2">The sequence shown here is derived from an EMBL/GenBank/DDBJ whole genome shotgun (WGS) entry which is preliminary data.</text>
</comment>
<name>A0A0F9XFC0_TRIHA</name>
<feature type="region of interest" description="Disordered" evidence="1">
    <location>
        <begin position="123"/>
        <end position="146"/>
    </location>
</feature>
<dbReference type="Proteomes" id="UP000034112">
    <property type="component" value="Unassembled WGS sequence"/>
</dbReference>